<evidence type="ECO:0000313" key="3">
    <source>
        <dbReference type="Proteomes" id="UP001305498"/>
    </source>
</evidence>
<evidence type="ECO:0008006" key="4">
    <source>
        <dbReference type="Google" id="ProtNLM"/>
    </source>
</evidence>
<evidence type="ECO:0000256" key="1">
    <source>
        <dbReference type="SAM" id="MobiDB-lite"/>
    </source>
</evidence>
<proteinExistence type="predicted"/>
<name>A0AA97FII3_9MICO</name>
<sequence length="535" mass="58108">MPEGTLELLGSQTPTHLLVPPDVDYSDVVAVREIADMVGVDLDPYQDEFLTHGLGRRRTPDGGSKWATYENAIELSRQNGKSVIFELRALVGLYVFREDLVVYSAHKGETAMQAYTRMVEYIESSPDLKRELWKTPSANGKEAILLKPRPGRKTGQMIKFRTRTPGGGRGLTGDCVIIDEVQDATDDHIAALFPSLAARSITGDPQIWYGGSAGKRSSTVLGRLVKRTNAELQRREAGEEPRERRLLMARFAADLDVDDPADPQVIARVNPALGRRISLDYVMQEYVAMGAALDVTRFAAERLGVGDYPRDEGEDWAIPRRRWEAGEDRQSKMVGPVTFSVEVRMDRSSTAIVAAGWRADGHKHVEAIAEEVGVAWAVTELKRLTQAHDNLGVVIDPGGPAGSLIGPLRDAGVPLVMLKVADVTAAWGNFYDAFAAEDPTIHHTGGLVLTSAAAAAETRPVQGSTTWKRTTTESSSAIIAATWAAHGLDIAKPTQAAGVSRRANRTGDGASGPGQQPRHFRTRKPGGFDPRTSSF</sequence>
<dbReference type="InterPro" id="IPR027417">
    <property type="entry name" value="P-loop_NTPase"/>
</dbReference>
<evidence type="ECO:0000313" key="2">
    <source>
        <dbReference type="EMBL" id="WOF23831.1"/>
    </source>
</evidence>
<reference evidence="2 3" key="1">
    <citation type="submission" date="2023-02" db="EMBL/GenBank/DDBJ databases">
        <title>Microbacterium betulae sp. nov., isolated from birch wood.</title>
        <authorList>
            <person name="Pasciak M."/>
            <person name="Pawlik K.J."/>
            <person name="Martynowski D."/>
            <person name="Laczmanski L."/>
            <person name="Ciekot J."/>
            <person name="Szponar B."/>
            <person name="Wojcik-Fatla A."/>
            <person name="Mackiewicz B."/>
            <person name="Farian E."/>
            <person name="Cholewa G."/>
            <person name="Cholewa A."/>
            <person name="Dutkiewicz J."/>
        </authorList>
    </citation>
    <scope>NUCLEOTIDE SEQUENCE [LARGE SCALE GENOMIC DNA]</scope>
    <source>
        <strain evidence="2 3">AB</strain>
    </source>
</reference>
<dbReference type="AlphaFoldDB" id="A0AA97FII3"/>
<dbReference type="RefSeq" id="WP_317140302.1">
    <property type="nucleotide sequence ID" value="NZ_CP118157.1"/>
</dbReference>
<dbReference type="Gene3D" id="3.40.50.300">
    <property type="entry name" value="P-loop containing nucleotide triphosphate hydrolases"/>
    <property type="match status" value="1"/>
</dbReference>
<feature type="region of interest" description="Disordered" evidence="1">
    <location>
        <begin position="496"/>
        <end position="535"/>
    </location>
</feature>
<dbReference type="Proteomes" id="UP001305498">
    <property type="component" value="Chromosome"/>
</dbReference>
<protein>
    <recommendedName>
        <fullName evidence="4">Terminase</fullName>
    </recommendedName>
</protein>
<gene>
    <name evidence="2" type="ORF">N8K70_03885</name>
</gene>
<organism evidence="2 3">
    <name type="scientific">Microbacterium betulae</name>
    <dbReference type="NCBI Taxonomy" id="2981139"/>
    <lineage>
        <taxon>Bacteria</taxon>
        <taxon>Bacillati</taxon>
        <taxon>Actinomycetota</taxon>
        <taxon>Actinomycetes</taxon>
        <taxon>Micrococcales</taxon>
        <taxon>Microbacteriaceae</taxon>
        <taxon>Microbacterium</taxon>
    </lineage>
</organism>
<dbReference type="KEGG" id="mbet:N8K70_03885"/>
<keyword evidence="3" id="KW-1185">Reference proteome</keyword>
<accession>A0AA97FII3</accession>
<dbReference type="EMBL" id="CP118157">
    <property type="protein sequence ID" value="WOF23831.1"/>
    <property type="molecule type" value="Genomic_DNA"/>
</dbReference>